<keyword evidence="19" id="KW-1185">Reference proteome</keyword>
<dbReference type="Proteomes" id="UP000677054">
    <property type="component" value="Unassembled WGS sequence"/>
</dbReference>
<keyword evidence="11 14" id="KW-0456">Lyase</keyword>
<dbReference type="GO" id="GO:0004853">
    <property type="term" value="F:uroporphyrinogen decarboxylase activity"/>
    <property type="evidence" value="ECO:0007669"/>
    <property type="project" value="UniProtKB-EC"/>
</dbReference>
<comment type="pathway">
    <text evidence="3 14">Porphyrin-containing compound metabolism; protoporphyrin-IX biosynthesis; coproporphyrinogen-III from 5-aminolevulinate: step 4/4.</text>
</comment>
<keyword evidence="12 14" id="KW-0627">Porphyrin biosynthesis</keyword>
<dbReference type="PROSITE" id="PS00907">
    <property type="entry name" value="UROD_2"/>
    <property type="match status" value="1"/>
</dbReference>
<dbReference type="GO" id="GO:0006782">
    <property type="term" value="P:protoporphyrinogen IX biosynthetic process"/>
    <property type="evidence" value="ECO:0007669"/>
    <property type="project" value="UniProtKB-UniPathway"/>
</dbReference>
<comment type="similarity">
    <text evidence="4 15">Belongs to the uroporphyrinogen decarboxylase family.</text>
</comment>
<comment type="function">
    <text evidence="1">Catalyzes the decarboxylation of four acetate groups of uroporphyrinogen-III to yield coproporphyrinogen-III.</text>
</comment>
<gene>
    <name evidence="18" type="ORF">DSTB1V02_LOCUS3351</name>
</gene>
<dbReference type="CDD" id="cd00717">
    <property type="entry name" value="URO-D"/>
    <property type="match status" value="1"/>
</dbReference>
<dbReference type="PANTHER" id="PTHR21091:SF169">
    <property type="entry name" value="UROPORPHYRINOGEN DECARBOXYLASE"/>
    <property type="match status" value="1"/>
</dbReference>
<evidence type="ECO:0000256" key="5">
    <source>
        <dbReference type="ARBA" id="ARBA00011738"/>
    </source>
</evidence>
<evidence type="ECO:0000256" key="1">
    <source>
        <dbReference type="ARBA" id="ARBA00002448"/>
    </source>
</evidence>
<protein>
    <recommendedName>
        <fullName evidence="7 14">Uroporphyrinogen decarboxylase</fullName>
        <ecNumber evidence="6 14">4.1.1.37</ecNumber>
    </recommendedName>
</protein>
<dbReference type="SUPFAM" id="SSF51726">
    <property type="entry name" value="UROD/MetE-like"/>
    <property type="match status" value="1"/>
</dbReference>
<dbReference type="InterPro" id="IPR038071">
    <property type="entry name" value="UROD/MetE-like_sf"/>
</dbReference>
<evidence type="ECO:0000256" key="15">
    <source>
        <dbReference type="RuleBase" id="RU004169"/>
    </source>
</evidence>
<dbReference type="FunFam" id="3.20.20.210:FF:000001">
    <property type="entry name" value="Uroporphyrinogen decarboxylase"/>
    <property type="match status" value="1"/>
</dbReference>
<sequence length="346" mass="38837">MATFPPLKNDLFLRVARGQPAERVPVWIMRQAGRYLSEFRALREKHNFFEMCQTPALAAEVTLQPIMKFPLDAAIIFSDILVIPQAMGLEVTMEPGVGPVLPHPLKTPEDMSRLTYDGSLEYVYDAIKLTREKLEGRVPLIGFAGAPWTLMSYMIEGGGSKTWSKPKRWLYAHPEESKLLLDKITELTIQYLVNQVRAGAQALQVFESHADFLNRDLFLKYSLPYLARISHEVKKQLGDDAVPMIVFPKGAHYALKELGKLNYDVVGIDWTVDPAVAREQIGPNVTLQGNLDPCALYAPQDKLRDLAQGMVAKFGKQRYIANLGHGIYPDTNPENVRAFIQAVQSA</sequence>
<dbReference type="OrthoDB" id="339900at2759"/>
<name>A0A7R9A4X1_9CRUS</name>
<feature type="domain" description="Uroporphyrinogen decarboxylase (URO-D)" evidence="17">
    <location>
        <begin position="141"/>
        <end position="157"/>
    </location>
</feature>
<evidence type="ECO:0000313" key="19">
    <source>
        <dbReference type="Proteomes" id="UP000677054"/>
    </source>
</evidence>
<evidence type="ECO:0000256" key="13">
    <source>
        <dbReference type="ARBA" id="ARBA00048411"/>
    </source>
</evidence>
<dbReference type="PANTHER" id="PTHR21091">
    <property type="entry name" value="METHYLTETRAHYDROFOLATE:HOMOCYSTEINE METHYLTRANSFERASE RELATED"/>
    <property type="match status" value="1"/>
</dbReference>
<evidence type="ECO:0000256" key="12">
    <source>
        <dbReference type="ARBA" id="ARBA00023244"/>
    </source>
</evidence>
<dbReference type="AlphaFoldDB" id="A0A7R9A4X1"/>
<evidence type="ECO:0000256" key="10">
    <source>
        <dbReference type="ARBA" id="ARBA00023133"/>
    </source>
</evidence>
<feature type="domain" description="Uroporphyrinogen decarboxylase (URO-D)" evidence="16">
    <location>
        <begin position="25"/>
        <end position="34"/>
    </location>
</feature>
<evidence type="ECO:0000256" key="8">
    <source>
        <dbReference type="ARBA" id="ARBA00022490"/>
    </source>
</evidence>
<evidence type="ECO:0000256" key="6">
    <source>
        <dbReference type="ARBA" id="ARBA00012288"/>
    </source>
</evidence>
<dbReference type="Pfam" id="PF01208">
    <property type="entry name" value="URO-D"/>
    <property type="match status" value="1"/>
</dbReference>
<dbReference type="EMBL" id="LR899947">
    <property type="protein sequence ID" value="CAD7243427.1"/>
    <property type="molecule type" value="Genomic_DNA"/>
</dbReference>
<proteinExistence type="inferred from homology"/>
<evidence type="ECO:0000256" key="3">
    <source>
        <dbReference type="ARBA" id="ARBA00004804"/>
    </source>
</evidence>
<evidence type="ECO:0000259" key="17">
    <source>
        <dbReference type="PROSITE" id="PS00907"/>
    </source>
</evidence>
<keyword evidence="8" id="KW-0963">Cytoplasm</keyword>
<evidence type="ECO:0000256" key="7">
    <source>
        <dbReference type="ARBA" id="ARBA00014308"/>
    </source>
</evidence>
<organism evidence="18">
    <name type="scientific">Darwinula stevensoni</name>
    <dbReference type="NCBI Taxonomy" id="69355"/>
    <lineage>
        <taxon>Eukaryota</taxon>
        <taxon>Metazoa</taxon>
        <taxon>Ecdysozoa</taxon>
        <taxon>Arthropoda</taxon>
        <taxon>Crustacea</taxon>
        <taxon>Oligostraca</taxon>
        <taxon>Ostracoda</taxon>
        <taxon>Podocopa</taxon>
        <taxon>Podocopida</taxon>
        <taxon>Darwinulocopina</taxon>
        <taxon>Darwinuloidea</taxon>
        <taxon>Darwinulidae</taxon>
        <taxon>Darwinula</taxon>
    </lineage>
</organism>
<dbReference type="InterPro" id="IPR000257">
    <property type="entry name" value="Uroporphyrinogen_deCOase"/>
</dbReference>
<dbReference type="Gene3D" id="3.20.20.210">
    <property type="match status" value="1"/>
</dbReference>
<dbReference type="EC" id="4.1.1.37" evidence="6 14"/>
<dbReference type="NCBIfam" id="TIGR01464">
    <property type="entry name" value="hemE"/>
    <property type="match status" value="1"/>
</dbReference>
<evidence type="ECO:0000256" key="4">
    <source>
        <dbReference type="ARBA" id="ARBA00009935"/>
    </source>
</evidence>
<evidence type="ECO:0000256" key="9">
    <source>
        <dbReference type="ARBA" id="ARBA00022793"/>
    </source>
</evidence>
<comment type="catalytic activity">
    <reaction evidence="13">
        <text>uroporphyrinogen III + 4 H(+) = coproporphyrinogen III + 4 CO2</text>
        <dbReference type="Rhea" id="RHEA:19865"/>
        <dbReference type="ChEBI" id="CHEBI:15378"/>
        <dbReference type="ChEBI" id="CHEBI:16526"/>
        <dbReference type="ChEBI" id="CHEBI:57308"/>
        <dbReference type="ChEBI" id="CHEBI:57309"/>
        <dbReference type="EC" id="4.1.1.37"/>
    </reaction>
    <physiologicalReaction direction="left-to-right" evidence="13">
        <dbReference type="Rhea" id="RHEA:19866"/>
    </physiologicalReaction>
</comment>
<keyword evidence="9 14" id="KW-0210">Decarboxylase</keyword>
<dbReference type="InterPro" id="IPR006361">
    <property type="entry name" value="Uroporphyrinogen_deCO2ase_HemE"/>
</dbReference>
<keyword evidence="10" id="KW-0350">Heme biosynthesis</keyword>
<evidence type="ECO:0000313" key="18">
    <source>
        <dbReference type="EMBL" id="CAD7243427.1"/>
    </source>
</evidence>
<dbReference type="GO" id="GO:0005829">
    <property type="term" value="C:cytosol"/>
    <property type="evidence" value="ECO:0007669"/>
    <property type="project" value="TreeGrafter"/>
</dbReference>
<dbReference type="EMBL" id="CAJPEV010000430">
    <property type="protein sequence ID" value="CAG0885195.1"/>
    <property type="molecule type" value="Genomic_DNA"/>
</dbReference>
<comment type="subcellular location">
    <subcellularLocation>
        <location evidence="2">Cytoplasm</location>
    </subcellularLocation>
</comment>
<evidence type="ECO:0000259" key="16">
    <source>
        <dbReference type="PROSITE" id="PS00906"/>
    </source>
</evidence>
<evidence type="ECO:0000256" key="14">
    <source>
        <dbReference type="RuleBase" id="RU000554"/>
    </source>
</evidence>
<evidence type="ECO:0000256" key="11">
    <source>
        <dbReference type="ARBA" id="ARBA00023239"/>
    </source>
</evidence>
<accession>A0A7R9A4X1</accession>
<comment type="subunit">
    <text evidence="5">Homodimer.</text>
</comment>
<dbReference type="PROSITE" id="PS00906">
    <property type="entry name" value="UROD_1"/>
    <property type="match status" value="1"/>
</dbReference>
<dbReference type="UniPathway" id="UPA00251">
    <property type="reaction ID" value="UER00321"/>
</dbReference>
<reference evidence="18" key="1">
    <citation type="submission" date="2020-11" db="EMBL/GenBank/DDBJ databases">
        <authorList>
            <person name="Tran Van P."/>
        </authorList>
    </citation>
    <scope>NUCLEOTIDE SEQUENCE</scope>
</reference>
<evidence type="ECO:0000256" key="2">
    <source>
        <dbReference type="ARBA" id="ARBA00004496"/>
    </source>
</evidence>
<dbReference type="HAMAP" id="MF_00218">
    <property type="entry name" value="URO_D"/>
    <property type="match status" value="1"/>
</dbReference>